<name>A0AAD3XI33_NEPGR</name>
<dbReference type="InterPro" id="IPR055430">
    <property type="entry name" value="HAT_Syf1_CNRKL1_C"/>
</dbReference>
<dbReference type="Proteomes" id="UP001279734">
    <property type="component" value="Unassembled WGS sequence"/>
</dbReference>
<evidence type="ECO:0000313" key="3">
    <source>
        <dbReference type="EMBL" id="GMH05397.1"/>
    </source>
</evidence>
<reference evidence="3" key="1">
    <citation type="submission" date="2023-05" db="EMBL/GenBank/DDBJ databases">
        <title>Nepenthes gracilis genome sequencing.</title>
        <authorList>
            <person name="Fukushima K."/>
        </authorList>
    </citation>
    <scope>NUCLEOTIDE SEQUENCE</scope>
    <source>
        <strain evidence="3">SING2019-196</strain>
    </source>
</reference>
<keyword evidence="1" id="KW-0677">Repeat</keyword>
<protein>
    <recommendedName>
        <fullName evidence="2">Pre-mRNA-splicing factor Syf1/CRNKL1-like C-terminal HAT-repeats domain-containing protein</fullName>
    </recommendedName>
</protein>
<sequence length="95" mass="10819">MPSQHEQLSLYEMYIAWSSPKKMEVYEQAIPSGLPEKVVETMILKYSELEKSLGEIDRACGISWCHDGPHILDVMIMYREESSYCSGPVVLVGYS</sequence>
<proteinExistence type="predicted"/>
<dbReference type="Pfam" id="PF23231">
    <property type="entry name" value="HAT_Syf1_CNRKL1_C"/>
    <property type="match status" value="1"/>
</dbReference>
<accession>A0AAD3XI33</accession>
<dbReference type="AlphaFoldDB" id="A0AAD3XI33"/>
<feature type="domain" description="Pre-mRNA-splicing factor Syf1/CRNKL1-like C-terminal HAT-repeats" evidence="2">
    <location>
        <begin position="4"/>
        <end position="62"/>
    </location>
</feature>
<evidence type="ECO:0000313" key="4">
    <source>
        <dbReference type="Proteomes" id="UP001279734"/>
    </source>
</evidence>
<evidence type="ECO:0000256" key="1">
    <source>
        <dbReference type="ARBA" id="ARBA00022737"/>
    </source>
</evidence>
<evidence type="ECO:0000259" key="2">
    <source>
        <dbReference type="Pfam" id="PF23231"/>
    </source>
</evidence>
<keyword evidence="4" id="KW-1185">Reference proteome</keyword>
<gene>
    <name evidence="3" type="ORF">Nepgr_007237</name>
</gene>
<dbReference type="EMBL" id="BSYO01000005">
    <property type="protein sequence ID" value="GMH05397.1"/>
    <property type="molecule type" value="Genomic_DNA"/>
</dbReference>
<comment type="caution">
    <text evidence="3">The sequence shown here is derived from an EMBL/GenBank/DDBJ whole genome shotgun (WGS) entry which is preliminary data.</text>
</comment>
<organism evidence="3 4">
    <name type="scientific">Nepenthes gracilis</name>
    <name type="common">Slender pitcher plant</name>
    <dbReference type="NCBI Taxonomy" id="150966"/>
    <lineage>
        <taxon>Eukaryota</taxon>
        <taxon>Viridiplantae</taxon>
        <taxon>Streptophyta</taxon>
        <taxon>Embryophyta</taxon>
        <taxon>Tracheophyta</taxon>
        <taxon>Spermatophyta</taxon>
        <taxon>Magnoliopsida</taxon>
        <taxon>eudicotyledons</taxon>
        <taxon>Gunneridae</taxon>
        <taxon>Pentapetalae</taxon>
        <taxon>Caryophyllales</taxon>
        <taxon>Nepenthaceae</taxon>
        <taxon>Nepenthes</taxon>
    </lineage>
</organism>